<dbReference type="RefSeq" id="WP_167964766.1">
    <property type="nucleotide sequence ID" value="NZ_CP050831.1"/>
</dbReference>
<keyword evidence="10" id="KW-1185">Reference proteome</keyword>
<protein>
    <submittedName>
        <fullName evidence="9">RagB/SusD family nutrient uptake outer membrane protein</fullName>
    </submittedName>
</protein>
<feature type="signal peptide" evidence="6">
    <location>
        <begin position="1"/>
        <end position="23"/>
    </location>
</feature>
<feature type="chain" id="PRO_5026248346" evidence="6">
    <location>
        <begin position="24"/>
        <end position="668"/>
    </location>
</feature>
<comment type="similarity">
    <text evidence="2">Belongs to the SusD family.</text>
</comment>
<evidence type="ECO:0000259" key="8">
    <source>
        <dbReference type="Pfam" id="PF14322"/>
    </source>
</evidence>
<dbReference type="InterPro" id="IPR012944">
    <property type="entry name" value="SusD_RagB_dom"/>
</dbReference>
<dbReference type="KEGG" id="bfc:BacF7301_17410"/>
<dbReference type="InterPro" id="IPR033985">
    <property type="entry name" value="SusD-like_N"/>
</dbReference>
<dbReference type="Pfam" id="PF14322">
    <property type="entry name" value="SusD-like_3"/>
    <property type="match status" value="1"/>
</dbReference>
<dbReference type="Pfam" id="PF07980">
    <property type="entry name" value="SusD_RagB"/>
    <property type="match status" value="1"/>
</dbReference>
<dbReference type="Proteomes" id="UP000501780">
    <property type="component" value="Chromosome"/>
</dbReference>
<keyword evidence="5" id="KW-0998">Cell outer membrane</keyword>
<dbReference type="EMBL" id="CP050831">
    <property type="protein sequence ID" value="QIU95817.1"/>
    <property type="molecule type" value="Genomic_DNA"/>
</dbReference>
<evidence type="ECO:0000313" key="10">
    <source>
        <dbReference type="Proteomes" id="UP000501780"/>
    </source>
</evidence>
<organism evidence="9 10">
    <name type="scientific">Bacteroides faecium</name>
    <dbReference type="NCBI Taxonomy" id="2715212"/>
    <lineage>
        <taxon>Bacteria</taxon>
        <taxon>Pseudomonadati</taxon>
        <taxon>Bacteroidota</taxon>
        <taxon>Bacteroidia</taxon>
        <taxon>Bacteroidales</taxon>
        <taxon>Bacteroidaceae</taxon>
        <taxon>Bacteroides</taxon>
    </lineage>
</organism>
<evidence type="ECO:0000259" key="7">
    <source>
        <dbReference type="Pfam" id="PF07980"/>
    </source>
</evidence>
<dbReference type="InterPro" id="IPR011990">
    <property type="entry name" value="TPR-like_helical_dom_sf"/>
</dbReference>
<keyword evidence="3 6" id="KW-0732">Signal</keyword>
<evidence type="ECO:0000256" key="5">
    <source>
        <dbReference type="ARBA" id="ARBA00023237"/>
    </source>
</evidence>
<evidence type="ECO:0000256" key="4">
    <source>
        <dbReference type="ARBA" id="ARBA00023136"/>
    </source>
</evidence>
<gene>
    <name evidence="9" type="ORF">BacF7301_17410</name>
</gene>
<evidence type="ECO:0000313" key="9">
    <source>
        <dbReference type="EMBL" id="QIU95817.1"/>
    </source>
</evidence>
<dbReference type="AlphaFoldDB" id="A0A6H0KTP7"/>
<comment type="subcellular location">
    <subcellularLocation>
        <location evidence="1">Cell outer membrane</location>
    </subcellularLocation>
</comment>
<keyword evidence="4" id="KW-0472">Membrane</keyword>
<evidence type="ECO:0000256" key="1">
    <source>
        <dbReference type="ARBA" id="ARBA00004442"/>
    </source>
</evidence>
<feature type="domain" description="RagB/SusD" evidence="7">
    <location>
        <begin position="303"/>
        <end position="654"/>
    </location>
</feature>
<dbReference type="PROSITE" id="PS51257">
    <property type="entry name" value="PROKAR_LIPOPROTEIN"/>
    <property type="match status" value="1"/>
</dbReference>
<evidence type="ECO:0000256" key="2">
    <source>
        <dbReference type="ARBA" id="ARBA00006275"/>
    </source>
</evidence>
<sequence length="668" mass="75042">MKKKTILYSALLAFGLLSFSGCSDQFLKDMTPYDKYSPEQTFGSEVILDQYIQNIYYNYFRVSGMTPTQSYSLAGKYTDFTAYTEEKWGIQTKISSSNILEEAKDCDSYFGANLASNISNDPYSRIRYCNDVLEGIDKYGQTLSDGFVRKAKGQAYFLRAIQLFDLVRVYGGVPIVNTVLNAADREAAKAYNRESVEACIKQIISDLDDAAGLLPTRKEWGDAEYGRLTKEAALAYKSRVLLVFASPIFNKDWDNSGNQRWKDALKATQDAKTLLDNEGYGLYGATGKDWDEMFYKNDNKFCKEVIMVKMLAASTSGSDERSSWQKAIRLKSMGSNGAGFQVPQGMLDIFPMADGKPAVDENGNFVNGYDKFLFFKNRDPRFYYTFTFSGMKWGYDANADAVVWNYCWEDASENQYFANVGSSPAIVRKMSSPIASSANTYAADGTDVYEYRYAELLLNLAECYAATGDASTAIDVLGQVRARVGIPVGNNKYGLGSVSDKHEAIKACLRERQIELAYEGKRYWDIWRWMLYTDDASNNNTTCATLGLEPLNGTHRVGKYLKVKGSTTKEDPIASEVAAFDTPVDVNDEANLQANLEILAEFWTSHFEFKDTKTPVDNINNEQAEITWRENYYLSGLPENVLLMNPWLSQSTGWQDAYGAKGTFDARQ</sequence>
<accession>A0A6H0KTP7</accession>
<dbReference type="SUPFAM" id="SSF48452">
    <property type="entry name" value="TPR-like"/>
    <property type="match status" value="1"/>
</dbReference>
<name>A0A6H0KTP7_9BACE</name>
<dbReference type="GO" id="GO:0009279">
    <property type="term" value="C:cell outer membrane"/>
    <property type="evidence" value="ECO:0007669"/>
    <property type="project" value="UniProtKB-SubCell"/>
</dbReference>
<dbReference type="Gene3D" id="1.25.40.390">
    <property type="match status" value="1"/>
</dbReference>
<reference evidence="9 10" key="1">
    <citation type="submission" date="2020-03" db="EMBL/GenBank/DDBJ databases">
        <title>Genomic analysis of Bacteroides faecium CBA7301.</title>
        <authorList>
            <person name="Kim J."/>
            <person name="Roh S.W."/>
        </authorList>
    </citation>
    <scope>NUCLEOTIDE SEQUENCE [LARGE SCALE GENOMIC DNA]</scope>
    <source>
        <strain evidence="9 10">CBA7301</strain>
    </source>
</reference>
<evidence type="ECO:0000256" key="3">
    <source>
        <dbReference type="ARBA" id="ARBA00022729"/>
    </source>
</evidence>
<proteinExistence type="inferred from homology"/>
<evidence type="ECO:0000256" key="6">
    <source>
        <dbReference type="SAM" id="SignalP"/>
    </source>
</evidence>
<feature type="domain" description="SusD-like N-terminal" evidence="8">
    <location>
        <begin position="31"/>
        <end position="242"/>
    </location>
</feature>